<dbReference type="Gene3D" id="2.120.10.80">
    <property type="entry name" value="Kelch-type beta propeller"/>
    <property type="match status" value="1"/>
</dbReference>
<organism evidence="1 2">
    <name type="scientific">Labilithrix luteola</name>
    <dbReference type="NCBI Taxonomy" id="1391654"/>
    <lineage>
        <taxon>Bacteria</taxon>
        <taxon>Pseudomonadati</taxon>
        <taxon>Myxococcota</taxon>
        <taxon>Polyangia</taxon>
        <taxon>Polyangiales</taxon>
        <taxon>Labilitrichaceae</taxon>
        <taxon>Labilithrix</taxon>
    </lineage>
</organism>
<dbReference type="InterPro" id="IPR011043">
    <property type="entry name" value="Gal_Oxase/kelch_b-propeller"/>
</dbReference>
<gene>
    <name evidence="1" type="ORF">AKJ09_08441</name>
</gene>
<accession>A0A0K1Q7R1</accession>
<protein>
    <submittedName>
        <fullName evidence="1">Uncharacterized protein</fullName>
    </submittedName>
</protein>
<dbReference type="AlphaFoldDB" id="A0A0K1Q7R1"/>
<evidence type="ECO:0000313" key="2">
    <source>
        <dbReference type="Proteomes" id="UP000064967"/>
    </source>
</evidence>
<reference evidence="1 2" key="1">
    <citation type="submission" date="2015-08" db="EMBL/GenBank/DDBJ databases">
        <authorList>
            <person name="Babu N.S."/>
            <person name="Beckwith C.J."/>
            <person name="Beseler K.G."/>
            <person name="Brison A."/>
            <person name="Carone J.V."/>
            <person name="Caskin T.P."/>
            <person name="Diamond M."/>
            <person name="Durham M.E."/>
            <person name="Foxe J.M."/>
            <person name="Go M."/>
            <person name="Henderson B.A."/>
            <person name="Jones I.B."/>
            <person name="McGettigan J.A."/>
            <person name="Micheletti S.J."/>
            <person name="Nasrallah M.E."/>
            <person name="Ortiz D."/>
            <person name="Piller C.R."/>
            <person name="Privatt S.R."/>
            <person name="Schneider S.L."/>
            <person name="Sharp S."/>
            <person name="Smith T.C."/>
            <person name="Stanton J.D."/>
            <person name="Ullery H.E."/>
            <person name="Wilson R.J."/>
            <person name="Serrano M.G."/>
            <person name="Buck G."/>
            <person name="Lee V."/>
            <person name="Wang Y."/>
            <person name="Carvalho R."/>
            <person name="Voegtly L."/>
            <person name="Shi R."/>
            <person name="Duckworth R."/>
            <person name="Johnson A."/>
            <person name="Loviza R."/>
            <person name="Walstead R."/>
            <person name="Shah Z."/>
            <person name="Kiflezghi M."/>
            <person name="Wade K."/>
            <person name="Ball S.L."/>
            <person name="Bradley K.W."/>
            <person name="Asai D.J."/>
            <person name="Bowman C.A."/>
            <person name="Russell D.A."/>
            <person name="Pope W.H."/>
            <person name="Jacobs-Sera D."/>
            <person name="Hendrix R.W."/>
            <person name="Hatfull G.F."/>
        </authorList>
    </citation>
    <scope>NUCLEOTIDE SEQUENCE [LARGE SCALE GENOMIC DNA]</scope>
    <source>
        <strain evidence="1 2">DSM 27648</strain>
    </source>
</reference>
<proteinExistence type="predicted"/>
<dbReference type="OrthoDB" id="5494741at2"/>
<evidence type="ECO:0000313" key="1">
    <source>
        <dbReference type="EMBL" id="AKV01778.1"/>
    </source>
</evidence>
<dbReference type="SUPFAM" id="SSF50965">
    <property type="entry name" value="Galactose oxidase, central domain"/>
    <property type="match status" value="2"/>
</dbReference>
<dbReference type="EMBL" id="CP012333">
    <property type="protein sequence ID" value="AKV01778.1"/>
    <property type="molecule type" value="Genomic_DNA"/>
</dbReference>
<dbReference type="Proteomes" id="UP000064967">
    <property type="component" value="Chromosome"/>
</dbReference>
<dbReference type="RefSeq" id="WP_146652807.1">
    <property type="nucleotide sequence ID" value="NZ_CP012333.1"/>
</dbReference>
<keyword evidence="2" id="KW-1185">Reference proteome</keyword>
<name>A0A0K1Q7R1_9BACT</name>
<dbReference type="InterPro" id="IPR015915">
    <property type="entry name" value="Kelch-typ_b-propeller"/>
</dbReference>
<dbReference type="KEGG" id="llu:AKJ09_08441"/>
<sequence>MRRDPGTRTVHRHESTRVEARIRPSWSVLTATIALAAGALSCSSDKTGTVTLSVGGEADALTRSPAPTVLVVEQIATDGSKKEVSRTNLPGSTELSLGDVGRSDTGALRVSGLDATGKVLVLGESLFLEFGALERVDMSVFVQRTGELARLPNAPVPLASPVVDTALGRYVLIASGTSTQLYDLLTLTTLGQAPTFARPARSLLVVGTTTIAIDENGASTLGLTDGTETTLNPPTGGSFAELAGGATIKAPDGSTYVVGGTRLSGGATARVLRVTSDGTASFASLATPREGACATWIEGRGLVVVGGSADGAGVEVLAATATQATPLAYPADPVRGCGASGIDTSRVIVAGGTGASGDSGQGAPSRVIDLACTANCTPAAGTVPIPLVRSDAVYIAGDAVLVAGDDASNTTHAFRVTPTDTREVPLRVARSGGRLVAMPTGGAGLVGGVAEIEQYRE</sequence>